<proteinExistence type="predicted"/>
<evidence type="ECO:0000313" key="4">
    <source>
        <dbReference type="Proteomes" id="UP000434925"/>
    </source>
</evidence>
<dbReference type="EMBL" id="LT629746">
    <property type="protein sequence ID" value="SDS30227.1"/>
    <property type="molecule type" value="Genomic_DNA"/>
</dbReference>
<reference evidence="2" key="2">
    <citation type="submission" date="2016-10" db="EMBL/GenBank/DDBJ databases">
        <authorList>
            <person name="de Groot N.N."/>
        </authorList>
    </citation>
    <scope>NUCLEOTIDE SEQUENCE [LARGE SCALE GENOMIC DNA]</scope>
    <source>
        <strain evidence="2">BS3782</strain>
    </source>
</reference>
<dbReference type="PATRIC" id="fig|163011.3.peg.4769"/>
<dbReference type="RefSeq" id="WP_038983576.1">
    <property type="nucleotide sequence ID" value="NZ_JABTYG010000002.1"/>
</dbReference>
<dbReference type="EMBL" id="VZPO01000005">
    <property type="protein sequence ID" value="KAB0504472.1"/>
    <property type="molecule type" value="Genomic_DNA"/>
</dbReference>
<sequence>MKFQDVLVSREHMFSVGFEQDSGRFYVSIPVSNGMVDYEEYYEVDRATFDLFKRDPDAALRFVMRCRKRELDELLIVQPGTNRGTAI</sequence>
<dbReference type="Proteomes" id="UP000182814">
    <property type="component" value="Chromosome I"/>
</dbReference>
<keyword evidence="3" id="KW-1185">Reference proteome</keyword>
<dbReference type="Proteomes" id="UP000434925">
    <property type="component" value="Unassembled WGS sequence"/>
</dbReference>
<organism evidence="2 3">
    <name type="scientific">Pseudomonas lini</name>
    <dbReference type="NCBI Taxonomy" id="163011"/>
    <lineage>
        <taxon>Bacteria</taxon>
        <taxon>Pseudomonadati</taxon>
        <taxon>Pseudomonadota</taxon>
        <taxon>Gammaproteobacteria</taxon>
        <taxon>Pseudomonadales</taxon>
        <taxon>Pseudomonadaceae</taxon>
        <taxon>Pseudomonas</taxon>
    </lineage>
</organism>
<reference evidence="3" key="1">
    <citation type="submission" date="2016-10" db="EMBL/GenBank/DDBJ databases">
        <authorList>
            <person name="Varghese N."/>
            <person name="Submissions S."/>
        </authorList>
    </citation>
    <scope>NUCLEOTIDE SEQUENCE [LARGE SCALE GENOMIC DNA]</scope>
    <source>
        <strain evidence="3">BS3782</strain>
    </source>
</reference>
<protein>
    <submittedName>
        <fullName evidence="2">Uncharacterized protein</fullName>
    </submittedName>
</protein>
<evidence type="ECO:0000313" key="2">
    <source>
        <dbReference type="EMBL" id="SDS30227.1"/>
    </source>
</evidence>
<reference evidence="1 4" key="3">
    <citation type="submission" date="2019-09" db="EMBL/GenBank/DDBJ databases">
        <title>Draft genome sequences of 48 bacterial type strains from the CCUG.</title>
        <authorList>
            <person name="Tunovic T."/>
            <person name="Pineiro-Iglesias B."/>
            <person name="Unosson C."/>
            <person name="Inganas E."/>
            <person name="Ohlen M."/>
            <person name="Cardew S."/>
            <person name="Jensie-Markopoulos S."/>
            <person name="Salva-Serra F."/>
            <person name="Jaen-Luchoro D."/>
            <person name="Karlsson R."/>
            <person name="Svensson-Stadler L."/>
            <person name="Chun J."/>
            <person name="Moore E."/>
        </authorList>
    </citation>
    <scope>NUCLEOTIDE SEQUENCE [LARGE SCALE GENOMIC DNA]</scope>
    <source>
        <strain evidence="1 4">CCUG 51522</strain>
    </source>
</reference>
<evidence type="ECO:0000313" key="3">
    <source>
        <dbReference type="Proteomes" id="UP000182814"/>
    </source>
</evidence>
<accession>A0A0J6H2D6</accession>
<dbReference type="AlphaFoldDB" id="A0A0J6H2D6"/>
<gene>
    <name evidence="1" type="ORF">F7R14_15565</name>
    <name evidence="2" type="ORF">SAMN04490191_1153</name>
</gene>
<evidence type="ECO:0000313" key="1">
    <source>
        <dbReference type="EMBL" id="KAB0504472.1"/>
    </source>
</evidence>
<name>A0A0J6H2D6_9PSED</name>